<keyword evidence="3 5" id="KW-0808">Transferase</keyword>
<dbReference type="PANTHER" id="PTHR12526">
    <property type="entry name" value="GLYCOSYLTRANSFERASE"/>
    <property type="match status" value="1"/>
</dbReference>
<evidence type="ECO:0000313" key="6">
    <source>
        <dbReference type="Proteomes" id="UP000221024"/>
    </source>
</evidence>
<dbReference type="PANTHER" id="PTHR12526:SF640">
    <property type="entry name" value="COLANIC ACID BIOSYNTHESIS GLYCOSYLTRANSFERASE WCAL-RELATED"/>
    <property type="match status" value="1"/>
</dbReference>
<gene>
    <name evidence="5" type="ORF">CRI93_04745</name>
</gene>
<dbReference type="CDD" id="cd03801">
    <property type="entry name" value="GT4_PimA-like"/>
    <property type="match status" value="1"/>
</dbReference>
<evidence type="ECO:0000256" key="3">
    <source>
        <dbReference type="ARBA" id="ARBA00022679"/>
    </source>
</evidence>
<evidence type="ECO:0000259" key="4">
    <source>
        <dbReference type="Pfam" id="PF00534"/>
    </source>
</evidence>
<comment type="caution">
    <text evidence="5">The sequence shown here is derived from an EMBL/GenBank/DDBJ whole genome shotgun (WGS) entry which is preliminary data.</text>
</comment>
<comment type="similarity">
    <text evidence="1">Belongs to the glycosyltransferase group 1 family. Glycosyltransferase 4 subfamily.</text>
</comment>
<dbReference type="Gene3D" id="3.40.50.2000">
    <property type="entry name" value="Glycogen Phosphorylase B"/>
    <property type="match status" value="1"/>
</dbReference>
<dbReference type="Proteomes" id="UP000221024">
    <property type="component" value="Unassembled WGS sequence"/>
</dbReference>
<evidence type="ECO:0000313" key="5">
    <source>
        <dbReference type="EMBL" id="PEN08425.1"/>
    </source>
</evidence>
<proteinExistence type="inferred from homology"/>
<dbReference type="InterPro" id="IPR001296">
    <property type="entry name" value="Glyco_trans_1"/>
</dbReference>
<evidence type="ECO:0000256" key="1">
    <source>
        <dbReference type="ARBA" id="ARBA00009481"/>
    </source>
</evidence>
<dbReference type="RefSeq" id="WP_098061465.1">
    <property type="nucleotide sequence ID" value="NZ_PDEP01000003.1"/>
</dbReference>
<keyword evidence="6" id="KW-1185">Reference proteome</keyword>
<dbReference type="EMBL" id="PDEP01000003">
    <property type="protein sequence ID" value="PEN08425.1"/>
    <property type="molecule type" value="Genomic_DNA"/>
</dbReference>
<reference evidence="5 6" key="1">
    <citation type="submission" date="2017-10" db="EMBL/GenBank/DDBJ databases">
        <title>Draft genome of Longimonas halophila.</title>
        <authorList>
            <person name="Goh K.M."/>
            <person name="Shamsir M.S."/>
            <person name="Lim S.W."/>
        </authorList>
    </citation>
    <scope>NUCLEOTIDE SEQUENCE [LARGE SCALE GENOMIC DNA]</scope>
    <source>
        <strain evidence="5 6">KCTC 42399</strain>
    </source>
</reference>
<evidence type="ECO:0000256" key="2">
    <source>
        <dbReference type="ARBA" id="ARBA00022676"/>
    </source>
</evidence>
<dbReference type="OrthoDB" id="596635at2"/>
<name>A0A2H3NNU7_9BACT</name>
<dbReference type="SUPFAM" id="SSF53756">
    <property type="entry name" value="UDP-Glycosyltransferase/glycogen phosphorylase"/>
    <property type="match status" value="1"/>
</dbReference>
<sequence>MKRVIGCNSAYGAGGIGQHLAHMVEESRTAGALWRYLVPKGKPDDAHAQRVPSPWWMRYVHACPPIRWSPTWRNHLSNEAYDRALAAALPEDGTAYMGFVGKSLRAFRAAEAKGYDRLELVAANSHIDNVAVQHDRAAAQTGIRDTWLNAAQQRKTRAEYEAADAIYVHSDYVRQSFLDAGFPASKLIRTHLQPAPRFQPPETRPAGGSFHVVYVGRLDATKGLPLLIDAFAQWPHSNARLTLVGGWATPVMRRYMQAALRADPRITVAPGDPLPTLHTADVFVHPSFEDGFGYAPVEALACGVPVIATEDTGMAEYITDGVNGYVVPTGDADALIEQLDAVATHPLATTTSLWPEQASHPVPAVN</sequence>
<accession>A0A2H3NNU7</accession>
<feature type="domain" description="Glycosyl transferase family 1" evidence="4">
    <location>
        <begin position="203"/>
        <end position="343"/>
    </location>
</feature>
<dbReference type="GO" id="GO:0016757">
    <property type="term" value="F:glycosyltransferase activity"/>
    <property type="evidence" value="ECO:0007669"/>
    <property type="project" value="UniProtKB-KW"/>
</dbReference>
<dbReference type="AlphaFoldDB" id="A0A2H3NNU7"/>
<organism evidence="5 6">
    <name type="scientific">Longimonas halophila</name>
    <dbReference type="NCBI Taxonomy" id="1469170"/>
    <lineage>
        <taxon>Bacteria</taxon>
        <taxon>Pseudomonadati</taxon>
        <taxon>Rhodothermota</taxon>
        <taxon>Rhodothermia</taxon>
        <taxon>Rhodothermales</taxon>
        <taxon>Salisaetaceae</taxon>
        <taxon>Longimonas</taxon>
    </lineage>
</organism>
<protein>
    <submittedName>
        <fullName evidence="5">Glycosyltransferase</fullName>
    </submittedName>
</protein>
<dbReference type="Pfam" id="PF00534">
    <property type="entry name" value="Glycos_transf_1"/>
    <property type="match status" value="1"/>
</dbReference>
<keyword evidence="2" id="KW-0328">Glycosyltransferase</keyword>